<dbReference type="InterPro" id="IPR046896">
    <property type="entry name" value="Cup1-like_N"/>
</dbReference>
<protein>
    <recommendedName>
        <fullName evidence="2">Complex 1 LYR protein domain-containing protein</fullName>
    </recommendedName>
</protein>
<dbReference type="AlphaFoldDB" id="A0A139H6G6"/>
<reference evidence="3 4" key="1">
    <citation type="submission" date="2015-07" db="EMBL/GenBank/DDBJ databases">
        <title>Comparative genomics of the Sigatoka disease complex on banana suggests a link between parallel evolutionary changes in Pseudocercospora fijiensis and Pseudocercospora eumusae and increased virulence on the banana host.</title>
        <authorList>
            <person name="Chang T.-C."/>
            <person name="Salvucci A."/>
            <person name="Crous P.W."/>
            <person name="Stergiopoulos I."/>
        </authorList>
    </citation>
    <scope>NUCLEOTIDE SEQUENCE [LARGE SCALE GENOMIC DNA]</scope>
    <source>
        <strain evidence="3 4">CBS 114824</strain>
    </source>
</reference>
<comment type="caution">
    <text evidence="3">The sequence shown here is derived from an EMBL/GenBank/DDBJ whole genome shotgun (WGS) entry which is preliminary data.</text>
</comment>
<name>A0A139H6G6_9PEZI</name>
<feature type="domain" description="Complex 1 LYR protein" evidence="2">
    <location>
        <begin position="17"/>
        <end position="71"/>
    </location>
</feature>
<evidence type="ECO:0000313" key="4">
    <source>
        <dbReference type="Proteomes" id="UP000070133"/>
    </source>
</evidence>
<sequence>MPTFVVPHRSGAHRVAAIALYRSLLTQCKRIPLPAVHGEELYNLVKNRFRTFRHNTSHRQLKVAFEAGYAAVDYLDAAITGDAKAKDYMLALLKRAPRNAKIDPRESPKQFLRRHYASDVWPDHVLREEKASLIDEDASQKVGSQGTEKMQLVQPFDSAQELAQHFSPIEAHEVKSSTFANETQSGTQSSGEGNVSDGSGPFIIRYASSKPKITRHLAASPSNWLALKPLSEDERLSQAIFGPPQSDFFYAFRKVQGGNPPIPRRNILFDPPIAKEDLRGTGIRQVPVLVNANGIPFLRYKKPMPANLASFINSRIEQRARRHQFKQEMEHILYLAQEEDKWDSIVYNTTGIDSRERGCNKVLWKNSAEHAIEAVTALLKSEKEKNRVHAEKLQAIVDREAGLARLELEEGEIIDLGGTVDDITDQERMARPEQANGECGVQIRYLDWDASVRENTGQERD</sequence>
<dbReference type="STRING" id="321146.A0A139H6G6"/>
<dbReference type="EMBL" id="LFZN01000124">
    <property type="protein sequence ID" value="KXS98056.1"/>
    <property type="molecule type" value="Genomic_DNA"/>
</dbReference>
<evidence type="ECO:0000259" key="2">
    <source>
        <dbReference type="Pfam" id="PF05347"/>
    </source>
</evidence>
<dbReference type="CDD" id="cd20273">
    <property type="entry name" value="Complex1_LYR_unchar"/>
    <property type="match status" value="1"/>
</dbReference>
<feature type="compositionally biased region" description="Polar residues" evidence="1">
    <location>
        <begin position="177"/>
        <end position="197"/>
    </location>
</feature>
<accession>A0A139H6G6</accession>
<dbReference type="OrthoDB" id="3925971at2759"/>
<dbReference type="Proteomes" id="UP000070133">
    <property type="component" value="Unassembled WGS sequence"/>
</dbReference>
<feature type="region of interest" description="Disordered" evidence="1">
    <location>
        <begin position="177"/>
        <end position="198"/>
    </location>
</feature>
<gene>
    <name evidence="3" type="ORF">AC578_8772</name>
</gene>
<evidence type="ECO:0000256" key="1">
    <source>
        <dbReference type="SAM" id="MobiDB-lite"/>
    </source>
</evidence>
<evidence type="ECO:0000313" key="3">
    <source>
        <dbReference type="EMBL" id="KXS98056.1"/>
    </source>
</evidence>
<dbReference type="Pfam" id="PF05347">
    <property type="entry name" value="Complex1_LYR"/>
    <property type="match status" value="1"/>
</dbReference>
<dbReference type="InterPro" id="IPR008011">
    <property type="entry name" value="Complex1_LYR_dom"/>
</dbReference>
<organism evidence="3 4">
    <name type="scientific">Pseudocercospora eumusae</name>
    <dbReference type="NCBI Taxonomy" id="321146"/>
    <lineage>
        <taxon>Eukaryota</taxon>
        <taxon>Fungi</taxon>
        <taxon>Dikarya</taxon>
        <taxon>Ascomycota</taxon>
        <taxon>Pezizomycotina</taxon>
        <taxon>Dothideomycetes</taxon>
        <taxon>Dothideomycetidae</taxon>
        <taxon>Mycosphaerellales</taxon>
        <taxon>Mycosphaerellaceae</taxon>
        <taxon>Pseudocercospora</taxon>
    </lineage>
</organism>
<keyword evidence="4" id="KW-1185">Reference proteome</keyword>
<proteinExistence type="predicted"/>